<evidence type="ECO:0000256" key="3">
    <source>
        <dbReference type="ARBA" id="ARBA00022475"/>
    </source>
</evidence>
<organism evidence="9">
    <name type="scientific">marine sediment metagenome</name>
    <dbReference type="NCBI Taxonomy" id="412755"/>
    <lineage>
        <taxon>unclassified sequences</taxon>
        <taxon>metagenomes</taxon>
        <taxon>ecological metagenomes</taxon>
    </lineage>
</organism>
<feature type="transmembrane region" description="Helical" evidence="7">
    <location>
        <begin position="12"/>
        <end position="38"/>
    </location>
</feature>
<dbReference type="CDD" id="cd06261">
    <property type="entry name" value="TM_PBP2"/>
    <property type="match status" value="1"/>
</dbReference>
<evidence type="ECO:0000256" key="7">
    <source>
        <dbReference type="SAM" id="Phobius"/>
    </source>
</evidence>
<keyword evidence="5 7" id="KW-1133">Transmembrane helix</keyword>
<evidence type="ECO:0000256" key="6">
    <source>
        <dbReference type="ARBA" id="ARBA00023136"/>
    </source>
</evidence>
<dbReference type="PANTHER" id="PTHR30193:SF37">
    <property type="entry name" value="INNER MEMBRANE ABC TRANSPORTER PERMEASE PROTEIN YCJO"/>
    <property type="match status" value="1"/>
</dbReference>
<feature type="transmembrane region" description="Helical" evidence="7">
    <location>
        <begin position="109"/>
        <end position="131"/>
    </location>
</feature>
<accession>X0S5M9</accession>
<gene>
    <name evidence="9" type="ORF">S01H1_17350</name>
</gene>
<feature type="transmembrane region" description="Helical" evidence="7">
    <location>
        <begin position="151"/>
        <end position="170"/>
    </location>
</feature>
<evidence type="ECO:0000259" key="8">
    <source>
        <dbReference type="PROSITE" id="PS50928"/>
    </source>
</evidence>
<dbReference type="AlphaFoldDB" id="X0S5M9"/>
<reference evidence="9" key="1">
    <citation type="journal article" date="2014" name="Front. Microbiol.">
        <title>High frequency of phylogenetically diverse reductive dehalogenase-homologous genes in deep subseafloor sedimentary metagenomes.</title>
        <authorList>
            <person name="Kawai M."/>
            <person name="Futagami T."/>
            <person name="Toyoda A."/>
            <person name="Takaki Y."/>
            <person name="Nishi S."/>
            <person name="Hori S."/>
            <person name="Arai W."/>
            <person name="Tsubouchi T."/>
            <person name="Morono Y."/>
            <person name="Uchiyama I."/>
            <person name="Ito T."/>
            <person name="Fujiyama A."/>
            <person name="Inagaki F."/>
            <person name="Takami H."/>
        </authorList>
    </citation>
    <scope>NUCLEOTIDE SEQUENCE</scope>
    <source>
        <strain evidence="9">Expedition CK06-06</strain>
    </source>
</reference>
<keyword evidence="3" id="KW-1003">Cell membrane</keyword>
<evidence type="ECO:0000313" key="9">
    <source>
        <dbReference type="EMBL" id="GAF71237.1"/>
    </source>
</evidence>
<dbReference type="InterPro" id="IPR051393">
    <property type="entry name" value="ABC_transporter_permease"/>
</dbReference>
<feature type="transmembrane region" description="Helical" evidence="7">
    <location>
        <begin position="76"/>
        <end position="97"/>
    </location>
</feature>
<keyword evidence="4 7" id="KW-0812">Transmembrane</keyword>
<dbReference type="SUPFAM" id="SSF161098">
    <property type="entry name" value="MetI-like"/>
    <property type="match status" value="1"/>
</dbReference>
<dbReference type="Pfam" id="PF00528">
    <property type="entry name" value="BPD_transp_1"/>
    <property type="match status" value="1"/>
</dbReference>
<feature type="domain" description="ABC transmembrane type-1" evidence="8">
    <location>
        <begin position="72"/>
        <end position="285"/>
    </location>
</feature>
<comment type="subcellular location">
    <subcellularLocation>
        <location evidence="1">Cell membrane</location>
        <topology evidence="1">Multi-pass membrane protein</topology>
    </subcellularLocation>
</comment>
<feature type="transmembrane region" description="Helical" evidence="7">
    <location>
        <begin position="208"/>
        <end position="227"/>
    </location>
</feature>
<dbReference type="GO" id="GO:0005886">
    <property type="term" value="C:plasma membrane"/>
    <property type="evidence" value="ECO:0007669"/>
    <property type="project" value="UniProtKB-SubCell"/>
</dbReference>
<dbReference type="EMBL" id="BARS01009196">
    <property type="protein sequence ID" value="GAF71237.1"/>
    <property type="molecule type" value="Genomic_DNA"/>
</dbReference>
<evidence type="ECO:0000256" key="2">
    <source>
        <dbReference type="ARBA" id="ARBA00022448"/>
    </source>
</evidence>
<proteinExistence type="predicted"/>
<keyword evidence="6 7" id="KW-0472">Membrane</keyword>
<dbReference type="Gene3D" id="1.10.3720.10">
    <property type="entry name" value="MetI-like"/>
    <property type="match status" value="1"/>
</dbReference>
<sequence length="285" mass="32467">MEKLDIHKRKVLFPYIVAYPVLIYIMLFFIFPILYLLLLSFSSTDQFSKISIFRGLDNYQILFEDKLFLKAFKQTFILTGIRVITIVPLSLLIAMGINSIKSTRLRNFYSIAYFCPVITSTAGVALIWMWIYDPSLGLANYILSLFGAQKQSFLLNTNIALLSIAIVSIWKDIGWYMVIFFAGLQGIPEHLYEAAEIDGVNIWSRFRYITFPLLAPTFLLIMVVVMINSLREFTSIFIMTRSTISGEPGGPVNSTLTLSIYMFKNAFLYNKYGIGAAIALILLII</sequence>
<evidence type="ECO:0000256" key="1">
    <source>
        <dbReference type="ARBA" id="ARBA00004651"/>
    </source>
</evidence>
<dbReference type="InterPro" id="IPR035906">
    <property type="entry name" value="MetI-like_sf"/>
</dbReference>
<feature type="transmembrane region" description="Helical" evidence="7">
    <location>
        <begin position="266"/>
        <end position="284"/>
    </location>
</feature>
<protein>
    <recommendedName>
        <fullName evidence="8">ABC transmembrane type-1 domain-containing protein</fullName>
    </recommendedName>
</protein>
<evidence type="ECO:0000256" key="4">
    <source>
        <dbReference type="ARBA" id="ARBA00022692"/>
    </source>
</evidence>
<dbReference type="GO" id="GO:0055085">
    <property type="term" value="P:transmembrane transport"/>
    <property type="evidence" value="ECO:0007669"/>
    <property type="project" value="InterPro"/>
</dbReference>
<feature type="non-terminal residue" evidence="9">
    <location>
        <position position="285"/>
    </location>
</feature>
<evidence type="ECO:0000256" key="5">
    <source>
        <dbReference type="ARBA" id="ARBA00022989"/>
    </source>
</evidence>
<dbReference type="PANTHER" id="PTHR30193">
    <property type="entry name" value="ABC TRANSPORTER PERMEASE PROTEIN"/>
    <property type="match status" value="1"/>
</dbReference>
<dbReference type="PROSITE" id="PS50928">
    <property type="entry name" value="ABC_TM1"/>
    <property type="match status" value="1"/>
</dbReference>
<keyword evidence="2" id="KW-0813">Transport</keyword>
<name>X0S5M9_9ZZZZ</name>
<dbReference type="InterPro" id="IPR000515">
    <property type="entry name" value="MetI-like"/>
</dbReference>
<comment type="caution">
    <text evidence="9">The sequence shown here is derived from an EMBL/GenBank/DDBJ whole genome shotgun (WGS) entry which is preliminary data.</text>
</comment>